<evidence type="ECO:0000313" key="2">
    <source>
        <dbReference type="Proteomes" id="UP000887564"/>
    </source>
</evidence>
<evidence type="ECO:0000313" key="3">
    <source>
        <dbReference type="WBParaSite" id="PEQ_0000488601-mRNA-1"/>
    </source>
</evidence>
<reference evidence="3" key="1">
    <citation type="submission" date="2022-11" db="UniProtKB">
        <authorList>
            <consortium name="WormBaseParasite"/>
        </authorList>
    </citation>
    <scope>IDENTIFICATION</scope>
</reference>
<dbReference type="WBParaSite" id="PEQ_0000488601-mRNA-1">
    <property type="protein sequence ID" value="PEQ_0000488601-mRNA-1"/>
    <property type="gene ID" value="PEQ_0000488601"/>
</dbReference>
<feature type="compositionally biased region" description="Basic and acidic residues" evidence="1">
    <location>
        <begin position="21"/>
        <end position="55"/>
    </location>
</feature>
<organism evidence="2 3">
    <name type="scientific">Parascaris equorum</name>
    <name type="common">Equine roundworm</name>
    <dbReference type="NCBI Taxonomy" id="6256"/>
    <lineage>
        <taxon>Eukaryota</taxon>
        <taxon>Metazoa</taxon>
        <taxon>Ecdysozoa</taxon>
        <taxon>Nematoda</taxon>
        <taxon>Chromadorea</taxon>
        <taxon>Rhabditida</taxon>
        <taxon>Spirurina</taxon>
        <taxon>Ascaridomorpha</taxon>
        <taxon>Ascaridoidea</taxon>
        <taxon>Ascarididae</taxon>
        <taxon>Parascaris</taxon>
    </lineage>
</organism>
<keyword evidence="2" id="KW-1185">Reference proteome</keyword>
<feature type="region of interest" description="Disordered" evidence="1">
    <location>
        <begin position="1"/>
        <end position="55"/>
    </location>
</feature>
<feature type="compositionally biased region" description="Polar residues" evidence="1">
    <location>
        <begin position="8"/>
        <end position="20"/>
    </location>
</feature>
<protein>
    <submittedName>
        <fullName evidence="3">Uncharacterized protein</fullName>
    </submittedName>
</protein>
<dbReference type="Proteomes" id="UP000887564">
    <property type="component" value="Unplaced"/>
</dbReference>
<accession>A0A914RE09</accession>
<sequence length="124" mass="14108">MNLPKGQASCSNDAGAQSTDTDAKSIESLAEKLTEDASKEKEDDEVPKESDMEKNLEEVRGTFLTNKQKNFDCQQELPSGTRYEEEDWEEELLHDLTDYELVNEQTKKSDDQWEAEITDLLNSA</sequence>
<proteinExistence type="predicted"/>
<evidence type="ECO:0000256" key="1">
    <source>
        <dbReference type="SAM" id="MobiDB-lite"/>
    </source>
</evidence>
<name>A0A914RE09_PAREQ</name>
<dbReference type="AlphaFoldDB" id="A0A914RE09"/>